<reference evidence="2" key="1">
    <citation type="submission" date="2016-09" db="EMBL/GenBank/DDBJ databases">
        <authorList>
            <person name="Varghese N."/>
            <person name="Submissions S."/>
        </authorList>
    </citation>
    <scope>NUCLEOTIDE SEQUENCE [LARGE SCALE GENOMIC DNA]</scope>
    <source>
        <strain evidence="2">TNe-862</strain>
    </source>
</reference>
<organism evidence="1 2">
    <name type="scientific">Paraburkholderia lycopersici</name>
    <dbReference type="NCBI Taxonomy" id="416944"/>
    <lineage>
        <taxon>Bacteria</taxon>
        <taxon>Pseudomonadati</taxon>
        <taxon>Pseudomonadota</taxon>
        <taxon>Betaproteobacteria</taxon>
        <taxon>Burkholderiales</taxon>
        <taxon>Burkholderiaceae</taxon>
        <taxon>Paraburkholderia</taxon>
    </lineage>
</organism>
<dbReference type="Proteomes" id="UP000198908">
    <property type="component" value="Unassembled WGS sequence"/>
</dbReference>
<dbReference type="AlphaFoldDB" id="A0A1G6H9X5"/>
<sequence length="35" mass="3992">MTVRRRTVEYVFGTLKHQMGSTHSRRAGFGVSLPK</sequence>
<gene>
    <name evidence="1" type="ORF">SAMN05421548_10295</name>
</gene>
<evidence type="ECO:0000313" key="1">
    <source>
        <dbReference type="EMBL" id="SDB91099.1"/>
    </source>
</evidence>
<dbReference type="EMBL" id="FMYQ01000002">
    <property type="protein sequence ID" value="SDB91099.1"/>
    <property type="molecule type" value="Genomic_DNA"/>
</dbReference>
<name>A0A1G6H9X5_9BURK</name>
<protein>
    <recommendedName>
        <fullName evidence="3">Transposase DDE domain-containing protein</fullName>
    </recommendedName>
</protein>
<accession>A0A1G6H9X5</accession>
<evidence type="ECO:0000313" key="2">
    <source>
        <dbReference type="Proteomes" id="UP000198908"/>
    </source>
</evidence>
<dbReference type="STRING" id="416944.SAMN05421548_10295"/>
<keyword evidence="2" id="KW-1185">Reference proteome</keyword>
<proteinExistence type="predicted"/>
<evidence type="ECO:0008006" key="3">
    <source>
        <dbReference type="Google" id="ProtNLM"/>
    </source>
</evidence>